<dbReference type="PANTHER" id="PTHR11638:SF189">
    <property type="entry name" value="CLP R DOMAIN-CONTAINING PROTEIN"/>
    <property type="match status" value="1"/>
</dbReference>
<dbReference type="Pfam" id="PF17871">
    <property type="entry name" value="AAA_lid_9"/>
    <property type="match status" value="1"/>
</dbReference>
<reference evidence="5" key="2">
    <citation type="submission" date="2023-05" db="EMBL/GenBank/DDBJ databases">
        <authorList>
            <person name="Schelkunov M.I."/>
        </authorList>
    </citation>
    <scope>NUCLEOTIDE SEQUENCE</scope>
    <source>
        <strain evidence="5">Hsosn_3</strain>
        <tissue evidence="5">Leaf</tissue>
    </source>
</reference>
<dbReference type="AlphaFoldDB" id="A0AAD8I9X6"/>
<dbReference type="GO" id="GO:0016887">
    <property type="term" value="F:ATP hydrolysis activity"/>
    <property type="evidence" value="ECO:0007669"/>
    <property type="project" value="TreeGrafter"/>
</dbReference>
<dbReference type="PANTHER" id="PTHR11638">
    <property type="entry name" value="ATP-DEPENDENT CLP PROTEASE"/>
    <property type="match status" value="1"/>
</dbReference>
<evidence type="ECO:0000256" key="1">
    <source>
        <dbReference type="ARBA" id="ARBA00022741"/>
    </source>
</evidence>
<evidence type="ECO:0000313" key="6">
    <source>
        <dbReference type="Proteomes" id="UP001237642"/>
    </source>
</evidence>
<dbReference type="EMBL" id="JAUIZM010000006">
    <property type="protein sequence ID" value="KAK1381194.1"/>
    <property type="molecule type" value="Genomic_DNA"/>
</dbReference>
<keyword evidence="6" id="KW-1185">Reference proteome</keyword>
<evidence type="ECO:0000259" key="4">
    <source>
        <dbReference type="Pfam" id="PF17871"/>
    </source>
</evidence>
<comment type="caution">
    <text evidence="5">The sequence shown here is derived from an EMBL/GenBank/DDBJ whole genome shotgun (WGS) entry which is preliminary data.</text>
</comment>
<proteinExistence type="predicted"/>
<accession>A0AAD8I9X6</accession>
<organism evidence="5 6">
    <name type="scientific">Heracleum sosnowskyi</name>
    <dbReference type="NCBI Taxonomy" id="360622"/>
    <lineage>
        <taxon>Eukaryota</taxon>
        <taxon>Viridiplantae</taxon>
        <taxon>Streptophyta</taxon>
        <taxon>Embryophyta</taxon>
        <taxon>Tracheophyta</taxon>
        <taxon>Spermatophyta</taxon>
        <taxon>Magnoliopsida</taxon>
        <taxon>eudicotyledons</taxon>
        <taxon>Gunneridae</taxon>
        <taxon>Pentapetalae</taxon>
        <taxon>asterids</taxon>
        <taxon>campanulids</taxon>
        <taxon>Apiales</taxon>
        <taxon>Apiaceae</taxon>
        <taxon>Apioideae</taxon>
        <taxon>apioid superclade</taxon>
        <taxon>Tordylieae</taxon>
        <taxon>Tordyliinae</taxon>
        <taxon>Heracleum</taxon>
    </lineage>
</organism>
<dbReference type="GO" id="GO:0005524">
    <property type="term" value="F:ATP binding"/>
    <property type="evidence" value="ECO:0007669"/>
    <property type="project" value="UniProtKB-KW"/>
</dbReference>
<keyword evidence="1" id="KW-0547">Nucleotide-binding</keyword>
<feature type="domain" description="ClpA/ClpB AAA lid" evidence="4">
    <location>
        <begin position="169"/>
        <end position="208"/>
    </location>
</feature>
<keyword evidence="2" id="KW-0067">ATP-binding</keyword>
<dbReference type="SUPFAM" id="SSF52540">
    <property type="entry name" value="P-loop containing nucleoside triphosphate hydrolases"/>
    <property type="match status" value="1"/>
</dbReference>
<evidence type="ECO:0000313" key="5">
    <source>
        <dbReference type="EMBL" id="KAK1381194.1"/>
    </source>
</evidence>
<evidence type="ECO:0000256" key="2">
    <source>
        <dbReference type="ARBA" id="ARBA00022840"/>
    </source>
</evidence>
<feature type="transmembrane region" description="Helical" evidence="3">
    <location>
        <begin position="6"/>
        <end position="23"/>
    </location>
</feature>
<gene>
    <name evidence="5" type="ORF">POM88_027938</name>
</gene>
<sequence>MHLDSYYICAIISTLVILPTIWLRDLSLLAYISVGGILALALVVVCLLWVGVVDGVGFHPGGSALNFPNLPVTVALSLQGLLYMGVRICGYLMFEEVMPKTFVAVLAATSNQGEFEERLTKVVDEVKPALARGELKCIGATTMEEYRKYIEKDRALKRRFQVVDMPAPSVEDTVLILKGLVHKYESFHKVKYTDKAILSASSLAKQYVR</sequence>
<dbReference type="InterPro" id="IPR041546">
    <property type="entry name" value="ClpA/ClpB_AAA_lid"/>
</dbReference>
<dbReference type="Proteomes" id="UP001237642">
    <property type="component" value="Unassembled WGS sequence"/>
</dbReference>
<dbReference type="Gene3D" id="3.40.50.300">
    <property type="entry name" value="P-loop containing nucleotide triphosphate hydrolases"/>
    <property type="match status" value="2"/>
</dbReference>
<feature type="transmembrane region" description="Helical" evidence="3">
    <location>
        <begin position="28"/>
        <end position="52"/>
    </location>
</feature>
<dbReference type="GO" id="GO:0005737">
    <property type="term" value="C:cytoplasm"/>
    <property type="evidence" value="ECO:0007669"/>
    <property type="project" value="TreeGrafter"/>
</dbReference>
<evidence type="ECO:0000256" key="3">
    <source>
        <dbReference type="SAM" id="Phobius"/>
    </source>
</evidence>
<keyword evidence="3" id="KW-1133">Transmembrane helix</keyword>
<keyword evidence="3" id="KW-0472">Membrane</keyword>
<dbReference type="GO" id="GO:0034605">
    <property type="term" value="P:cellular response to heat"/>
    <property type="evidence" value="ECO:0007669"/>
    <property type="project" value="TreeGrafter"/>
</dbReference>
<protein>
    <recommendedName>
        <fullName evidence="4">ClpA/ClpB AAA lid domain-containing protein</fullName>
    </recommendedName>
</protein>
<reference evidence="5" key="1">
    <citation type="submission" date="2023-02" db="EMBL/GenBank/DDBJ databases">
        <title>Genome of toxic invasive species Heracleum sosnowskyi carries increased number of genes despite the absence of recent whole-genome duplications.</title>
        <authorList>
            <person name="Schelkunov M."/>
            <person name="Shtratnikova V."/>
            <person name="Makarenko M."/>
            <person name="Klepikova A."/>
            <person name="Omelchenko D."/>
            <person name="Novikova G."/>
            <person name="Obukhova E."/>
            <person name="Bogdanov V."/>
            <person name="Penin A."/>
            <person name="Logacheva M."/>
        </authorList>
    </citation>
    <scope>NUCLEOTIDE SEQUENCE</scope>
    <source>
        <strain evidence="5">Hsosn_3</strain>
        <tissue evidence="5">Leaf</tissue>
    </source>
</reference>
<dbReference type="InterPro" id="IPR050130">
    <property type="entry name" value="ClpA_ClpB"/>
</dbReference>
<dbReference type="InterPro" id="IPR027417">
    <property type="entry name" value="P-loop_NTPase"/>
</dbReference>
<feature type="transmembrane region" description="Helical" evidence="3">
    <location>
        <begin position="72"/>
        <end position="94"/>
    </location>
</feature>
<keyword evidence="3" id="KW-0812">Transmembrane</keyword>
<name>A0AAD8I9X6_9APIA</name>